<feature type="region of interest" description="Disordered" evidence="5">
    <location>
        <begin position="91"/>
        <end position="115"/>
    </location>
</feature>
<dbReference type="Proteomes" id="UP000663828">
    <property type="component" value="Unassembled WGS sequence"/>
</dbReference>
<evidence type="ECO:0000256" key="1">
    <source>
        <dbReference type="ARBA" id="ARBA00023125"/>
    </source>
</evidence>
<feature type="domain" description="Homeobox" evidence="6">
    <location>
        <begin position="113"/>
        <end position="176"/>
    </location>
</feature>
<evidence type="ECO:0000313" key="7">
    <source>
        <dbReference type="EMBL" id="CAF0748841.1"/>
    </source>
</evidence>
<dbReference type="OrthoDB" id="10049207at2759"/>
<proteinExistence type="predicted"/>
<feature type="DNA-binding region" description="Homeobox" evidence="4">
    <location>
        <begin position="115"/>
        <end position="177"/>
    </location>
</feature>
<organism evidence="7 9">
    <name type="scientific">Adineta ricciae</name>
    <name type="common">Rotifer</name>
    <dbReference type="NCBI Taxonomy" id="249248"/>
    <lineage>
        <taxon>Eukaryota</taxon>
        <taxon>Metazoa</taxon>
        <taxon>Spiralia</taxon>
        <taxon>Gnathifera</taxon>
        <taxon>Rotifera</taxon>
        <taxon>Eurotatoria</taxon>
        <taxon>Bdelloidea</taxon>
        <taxon>Adinetida</taxon>
        <taxon>Adinetidae</taxon>
        <taxon>Adineta</taxon>
    </lineage>
</organism>
<dbReference type="AlphaFoldDB" id="A0A813P844"/>
<name>A0A813P844_ADIRI</name>
<evidence type="ECO:0000256" key="4">
    <source>
        <dbReference type="PROSITE-ProRule" id="PRU00108"/>
    </source>
</evidence>
<dbReference type="GO" id="GO:0006355">
    <property type="term" value="P:regulation of DNA-templated transcription"/>
    <property type="evidence" value="ECO:0007669"/>
    <property type="project" value="InterPro"/>
</dbReference>
<evidence type="ECO:0000256" key="5">
    <source>
        <dbReference type="SAM" id="MobiDB-lite"/>
    </source>
</evidence>
<keyword evidence="2 4" id="KW-0371">Homeobox</keyword>
<dbReference type="SUPFAM" id="SSF46689">
    <property type="entry name" value="Homeodomain-like"/>
    <property type="match status" value="1"/>
</dbReference>
<protein>
    <recommendedName>
        <fullName evidence="6">Homeobox domain-containing protein</fullName>
    </recommendedName>
</protein>
<gene>
    <name evidence="8" type="ORF">EDS130_LOCUS3308</name>
    <name evidence="7" type="ORF">XAT740_LOCUS308</name>
</gene>
<dbReference type="EMBL" id="CAJNOJ010000008">
    <property type="protein sequence ID" value="CAF0770921.1"/>
    <property type="molecule type" value="Genomic_DNA"/>
</dbReference>
<evidence type="ECO:0000259" key="6">
    <source>
        <dbReference type="PROSITE" id="PS50071"/>
    </source>
</evidence>
<evidence type="ECO:0000313" key="9">
    <source>
        <dbReference type="Proteomes" id="UP000663828"/>
    </source>
</evidence>
<comment type="caution">
    <text evidence="7">The sequence shown here is derived from an EMBL/GenBank/DDBJ whole genome shotgun (WGS) entry which is preliminary data.</text>
</comment>
<dbReference type="InterPro" id="IPR009057">
    <property type="entry name" value="Homeodomain-like_sf"/>
</dbReference>
<keyword evidence="9" id="KW-1185">Reference proteome</keyword>
<dbReference type="GO" id="GO:0003677">
    <property type="term" value="F:DNA binding"/>
    <property type="evidence" value="ECO:0007669"/>
    <property type="project" value="UniProtKB-UniRule"/>
</dbReference>
<dbReference type="PANTHER" id="PTHR11850">
    <property type="entry name" value="HOMEOBOX PROTEIN TRANSCRIPTION FACTORS"/>
    <property type="match status" value="1"/>
</dbReference>
<feature type="compositionally biased region" description="Low complexity" evidence="5">
    <location>
        <begin position="96"/>
        <end position="106"/>
    </location>
</feature>
<dbReference type="CDD" id="cd00086">
    <property type="entry name" value="homeodomain"/>
    <property type="match status" value="1"/>
</dbReference>
<keyword evidence="1 4" id="KW-0238">DNA-binding</keyword>
<dbReference type="EMBL" id="CAJNOR010000008">
    <property type="protein sequence ID" value="CAF0748841.1"/>
    <property type="molecule type" value="Genomic_DNA"/>
</dbReference>
<evidence type="ECO:0000256" key="3">
    <source>
        <dbReference type="ARBA" id="ARBA00023242"/>
    </source>
</evidence>
<dbReference type="SMART" id="SM00389">
    <property type="entry name" value="HOX"/>
    <property type="match status" value="1"/>
</dbReference>
<dbReference type="Gene3D" id="1.10.10.60">
    <property type="entry name" value="Homeodomain-like"/>
    <property type="match status" value="1"/>
</dbReference>
<feature type="compositionally biased region" description="Acidic residues" evidence="5">
    <location>
        <begin position="27"/>
        <end position="40"/>
    </location>
</feature>
<dbReference type="GO" id="GO:0005634">
    <property type="term" value="C:nucleus"/>
    <property type="evidence" value="ECO:0007669"/>
    <property type="project" value="UniProtKB-SubCell"/>
</dbReference>
<comment type="subcellular location">
    <subcellularLocation>
        <location evidence="4">Nucleus</location>
    </subcellularLocation>
</comment>
<dbReference type="InterPro" id="IPR050224">
    <property type="entry name" value="TALE_homeobox"/>
</dbReference>
<sequence length="297" mass="33917">MIRIKQDPDALDLTNRPQHLLSPTIEHDDDEEDNFSGEDDLHDCIRKKTTYDSGFVDTSDENNNTSIMMKQEGNHHHYHSTPLRPQQIHAHIRHPSTSSSTCSSATPQEQSNDKECRNTRFLGSRAVAVLNHWFQLNRDYPYPDDERTDQLANEAGITQKQVKKWFANKRVRSQMCYKPLYRSRKVKSSVPSTVPTQLPQTNFNYIINHNNIATPSPNFPPLPPPPAPANPMLFNPMATSMMMFMMQQHFMSTMMATGLPQIPIPAPTPTPATIIPTPESSKTVRKPNADRITRFWL</sequence>
<dbReference type="InterPro" id="IPR001356">
    <property type="entry name" value="HD"/>
</dbReference>
<accession>A0A813P844</accession>
<reference evidence="7" key="1">
    <citation type="submission" date="2021-02" db="EMBL/GenBank/DDBJ databases">
        <authorList>
            <person name="Nowell W R."/>
        </authorList>
    </citation>
    <scope>NUCLEOTIDE SEQUENCE</scope>
</reference>
<dbReference type="InterPro" id="IPR008422">
    <property type="entry name" value="KN_HD"/>
</dbReference>
<dbReference type="PROSITE" id="PS50071">
    <property type="entry name" value="HOMEOBOX_2"/>
    <property type="match status" value="1"/>
</dbReference>
<feature type="region of interest" description="Disordered" evidence="5">
    <location>
        <begin position="1"/>
        <end position="40"/>
    </location>
</feature>
<evidence type="ECO:0000313" key="8">
    <source>
        <dbReference type="EMBL" id="CAF0770921.1"/>
    </source>
</evidence>
<dbReference type="Proteomes" id="UP000663852">
    <property type="component" value="Unassembled WGS sequence"/>
</dbReference>
<keyword evidence="3 4" id="KW-0539">Nucleus</keyword>
<evidence type="ECO:0000256" key="2">
    <source>
        <dbReference type="ARBA" id="ARBA00023155"/>
    </source>
</evidence>
<dbReference type="Pfam" id="PF05920">
    <property type="entry name" value="Homeobox_KN"/>
    <property type="match status" value="1"/>
</dbReference>